<organism evidence="1 6">
    <name type="scientific">Escherichia coli</name>
    <dbReference type="NCBI Taxonomy" id="562"/>
    <lineage>
        <taxon>Bacteria</taxon>
        <taxon>Pseudomonadati</taxon>
        <taxon>Pseudomonadota</taxon>
        <taxon>Gammaproteobacteria</taxon>
        <taxon>Enterobacterales</taxon>
        <taxon>Enterobacteriaceae</taxon>
        <taxon>Escherichia</taxon>
    </lineage>
</organism>
<gene>
    <name evidence="2" type="ORF">DD762_27590</name>
    <name evidence="3" type="ORF">DTL43_10760</name>
    <name evidence="1" type="ORF">E6D34_21100</name>
</gene>
<evidence type="ECO:0000313" key="6">
    <source>
        <dbReference type="Proteomes" id="UP000532204"/>
    </source>
</evidence>
<proteinExistence type="predicted"/>
<evidence type="ECO:0000313" key="4">
    <source>
        <dbReference type="Proteomes" id="UP000245761"/>
    </source>
</evidence>
<dbReference type="AlphaFoldDB" id="A0A2C9ZV32"/>
<evidence type="ECO:0000313" key="5">
    <source>
        <dbReference type="Proteomes" id="UP000253687"/>
    </source>
</evidence>
<protein>
    <submittedName>
        <fullName evidence="1">Uncharacterized protein</fullName>
    </submittedName>
</protein>
<name>A0A2C9ZV32_ECOLX</name>
<reference evidence="3 5" key="2">
    <citation type="submission" date="2018-07" db="EMBL/GenBank/DDBJ databases">
        <title>Whole Genome Sequence Analysis of Avian Pathogenic E. coli - An Australian Perspective.</title>
        <authorList>
            <person name="Cummins M.L."/>
            <person name="Reid C.J."/>
            <person name="Roy Chowdhury P."/>
            <person name="Bushell R."/>
            <person name="Esbert N."/>
            <person name="Tivendale K.A."/>
            <person name="Noormohammadi A.H."/>
            <person name="Islam S."/>
            <person name="Marenda M.S."/>
            <person name="Browning G.F."/>
            <person name="Markham P.F."/>
            <person name="Djordjevic S.P."/>
        </authorList>
    </citation>
    <scope>NUCLEOTIDE SEQUENCE [LARGE SCALE GENOMIC DNA]</scope>
    <source>
        <strain evidence="3 5">AVC211</strain>
    </source>
</reference>
<dbReference type="Proteomes" id="UP000532204">
    <property type="component" value="Unassembled WGS sequence"/>
</dbReference>
<dbReference type="Proteomes" id="UP000253687">
    <property type="component" value="Unassembled WGS sequence"/>
</dbReference>
<sequence>MIFPCPPITFICTNCQWSKTIIHMNCTAGFYECPVCGEKVIYKRKATITENLFARAIQLFLKK</sequence>
<evidence type="ECO:0000313" key="3">
    <source>
        <dbReference type="EMBL" id="RDA39760.1"/>
    </source>
</evidence>
<comment type="caution">
    <text evidence="1">The sequence shown here is derived from an EMBL/GenBank/DDBJ whole genome shotgun (WGS) entry which is preliminary data.</text>
</comment>
<dbReference type="Proteomes" id="UP000245761">
    <property type="component" value="Unassembled WGS sequence"/>
</dbReference>
<reference evidence="1 6" key="3">
    <citation type="submission" date="2019-05" db="EMBL/GenBank/DDBJ databases">
        <authorList>
            <consortium name="NARMS: The National Antimicrobial Resistance Monitoring System"/>
        </authorList>
    </citation>
    <scope>NUCLEOTIDE SEQUENCE [LARGE SCALE GENOMIC DNA]</scope>
    <source>
        <strain evidence="1 6">CVM N18EC122</strain>
    </source>
</reference>
<evidence type="ECO:0000313" key="2">
    <source>
        <dbReference type="EMBL" id="PWH50859.1"/>
    </source>
</evidence>
<reference evidence="2 4" key="1">
    <citation type="submission" date="2018-04" db="EMBL/GenBank/DDBJ databases">
        <title>Draft Genomic Sequencing Of Potential Extraintestinal Pathogenic Escherichia coli B8S56 Isolated from Retail Chicken Skin.</title>
        <authorList>
            <person name="Xu A."/>
            <person name="Tilman S."/>
            <person name="Wisser-Parker K."/>
            <person name="Scullen O.J."/>
            <person name="Sommers C."/>
        </authorList>
    </citation>
    <scope>NUCLEOTIDE SEQUENCE [LARGE SCALE GENOMIC DNA]</scope>
    <source>
        <strain evidence="2 4">B8S56</strain>
    </source>
</reference>
<accession>A0A2C9ZV32</accession>
<dbReference type="EMBL" id="AASEBA010000051">
    <property type="protein sequence ID" value="EFC9751709.1"/>
    <property type="molecule type" value="Genomic_DNA"/>
</dbReference>
<evidence type="ECO:0000313" key="1">
    <source>
        <dbReference type="EMBL" id="EFC9751709.1"/>
    </source>
</evidence>
<dbReference type="EMBL" id="QEMT01000107">
    <property type="protein sequence ID" value="PWH50859.1"/>
    <property type="molecule type" value="Genomic_DNA"/>
</dbReference>
<dbReference type="EMBL" id="QOGZ01000009">
    <property type="protein sequence ID" value="RDA39760.1"/>
    <property type="molecule type" value="Genomic_DNA"/>
</dbReference>